<dbReference type="NCBIfam" id="TIGR00553">
    <property type="entry name" value="pabB"/>
    <property type="match status" value="1"/>
</dbReference>
<proteinExistence type="predicted"/>
<evidence type="ECO:0000256" key="1">
    <source>
        <dbReference type="ARBA" id="ARBA00014472"/>
    </source>
</evidence>
<keyword evidence="3" id="KW-0808">Transferase</keyword>
<keyword evidence="3" id="KW-0032">Aminotransferase</keyword>
<gene>
    <name evidence="3" type="primary">pabB</name>
    <name evidence="3" type="ORF">J7S20_10580</name>
</gene>
<dbReference type="InterPro" id="IPR005802">
    <property type="entry name" value="ADC_synth_comp_1"/>
</dbReference>
<sequence length="586" mass="63091">MRLDIRHPFVLLDDARKGGASPRLYRAPVEIVRADDLASVDDVLERIEGARDRGLSAAGYLSYAAAPAFEPRAGDAGADGVPIIWFGLFDRYEVIAPDDFPSLLGGPGGAWIGAPQPDIDRAEYERRAARIADLIAAGDIYQANLTFRATVRAHGHPLALYAAIRDRANAGYGAIVSTGDALILSFSPELFFALQDGVLTARPMKGTAPRGKTAQEDRALAEALHGDPKQRAENLMILDLMRNDFARIAEPGSVRVPERFVVEHYPTVHQMVSGVKAKLAPDRSPVDALRALFPCGSVTGAPKIRAMQVIGEVEQGRPRGVYTGAIGRIDSNGDAMFNVAIRTLTRDKDGSYTLGLGSGLVADSVPGDEWDECLSKGAFLTAGQRQFDLIETMKFDPNAGIVLLERHLERMKASAAAFDFHFDRHGARNELQAATFRLREPRKIRLLLSRTGAVAIEIAPMPAAIRQPLSVALAPLPVARDDFRLRHKTSDRGFYDGARAASGADEVVFVGEDGLVTEGSFTSVFVERDGVLVTPRADLGLLPGILRAELLATGKAVEGDVTEADLAQGFYVGNALRGLIVARLVA</sequence>
<name>A0A8T4IFY1_9SPHN</name>
<dbReference type="PANTHER" id="PTHR11236:SF50">
    <property type="entry name" value="AMINODEOXYCHORISMATE SYNTHASE COMPONENT 1"/>
    <property type="match status" value="1"/>
</dbReference>
<feature type="domain" description="Chorismate-utilising enzyme C-terminal" evidence="2">
    <location>
        <begin position="121"/>
        <end position="376"/>
    </location>
</feature>
<keyword evidence="4" id="KW-1185">Reference proteome</keyword>
<dbReference type="GO" id="GO:0009396">
    <property type="term" value="P:folic acid-containing compound biosynthetic process"/>
    <property type="evidence" value="ECO:0007669"/>
    <property type="project" value="InterPro"/>
</dbReference>
<dbReference type="Gene3D" id="3.20.10.10">
    <property type="entry name" value="D-amino Acid Aminotransferase, subunit A, domain 2"/>
    <property type="match status" value="1"/>
</dbReference>
<dbReference type="GO" id="GO:0000162">
    <property type="term" value="P:L-tryptophan biosynthetic process"/>
    <property type="evidence" value="ECO:0007669"/>
    <property type="project" value="TreeGrafter"/>
</dbReference>
<dbReference type="Gene3D" id="3.60.120.10">
    <property type="entry name" value="Anthranilate synthase"/>
    <property type="match status" value="1"/>
</dbReference>
<dbReference type="Proteomes" id="UP000676996">
    <property type="component" value="Unassembled WGS sequence"/>
</dbReference>
<organism evidence="3 4">
    <name type="scientific">Stakelama marina</name>
    <dbReference type="NCBI Taxonomy" id="2826939"/>
    <lineage>
        <taxon>Bacteria</taxon>
        <taxon>Pseudomonadati</taxon>
        <taxon>Pseudomonadota</taxon>
        <taxon>Alphaproteobacteria</taxon>
        <taxon>Sphingomonadales</taxon>
        <taxon>Sphingomonadaceae</taxon>
        <taxon>Stakelama</taxon>
    </lineage>
</organism>
<dbReference type="InterPro" id="IPR001544">
    <property type="entry name" value="Aminotrans_IV"/>
</dbReference>
<dbReference type="Pfam" id="PF00425">
    <property type="entry name" value="Chorismate_bind"/>
    <property type="match status" value="1"/>
</dbReference>
<reference evidence="3" key="1">
    <citation type="submission" date="2021-04" db="EMBL/GenBank/DDBJ databases">
        <title>Ouciella asimina sp. nov., isolated from the surface seawater in the hydrothermal field of Okinawa Trough.</title>
        <authorList>
            <person name="Shuang W."/>
        </authorList>
    </citation>
    <scope>NUCLEOTIDE SEQUENCE</scope>
    <source>
        <strain evidence="3">LXI357</strain>
    </source>
</reference>
<dbReference type="InterPro" id="IPR015890">
    <property type="entry name" value="Chorismate_C"/>
</dbReference>
<dbReference type="InterPro" id="IPR043131">
    <property type="entry name" value="BCAT-like_N"/>
</dbReference>
<evidence type="ECO:0000259" key="2">
    <source>
        <dbReference type="Pfam" id="PF00425"/>
    </source>
</evidence>
<evidence type="ECO:0000313" key="3">
    <source>
        <dbReference type="EMBL" id="MBR0552952.1"/>
    </source>
</evidence>
<protein>
    <recommendedName>
        <fullName evidence="1">Probable branched-chain-amino-acid aminotransferase</fullName>
    </recommendedName>
</protein>
<dbReference type="AlphaFoldDB" id="A0A8T4IFY1"/>
<dbReference type="InterPro" id="IPR005801">
    <property type="entry name" value="ADC_synthase"/>
</dbReference>
<dbReference type="Gene3D" id="3.30.470.10">
    <property type="match status" value="1"/>
</dbReference>
<dbReference type="RefSeq" id="WP_284054210.1">
    <property type="nucleotide sequence ID" value="NZ_JAGRQC010000003.1"/>
</dbReference>
<dbReference type="SUPFAM" id="SSF56322">
    <property type="entry name" value="ADC synthase"/>
    <property type="match status" value="1"/>
</dbReference>
<dbReference type="EMBL" id="JAGRQC010000003">
    <property type="protein sequence ID" value="MBR0552952.1"/>
    <property type="molecule type" value="Genomic_DNA"/>
</dbReference>
<dbReference type="InterPro" id="IPR036038">
    <property type="entry name" value="Aminotransferase-like"/>
</dbReference>
<dbReference type="GO" id="GO:0046820">
    <property type="term" value="F:4-amino-4-deoxychorismate synthase activity"/>
    <property type="evidence" value="ECO:0007669"/>
    <property type="project" value="TreeGrafter"/>
</dbReference>
<comment type="caution">
    <text evidence="3">The sequence shown here is derived from an EMBL/GenBank/DDBJ whole genome shotgun (WGS) entry which is preliminary data.</text>
</comment>
<dbReference type="InterPro" id="IPR019999">
    <property type="entry name" value="Anth_synth_I-like"/>
</dbReference>
<dbReference type="Pfam" id="PF01063">
    <property type="entry name" value="Aminotran_4"/>
    <property type="match status" value="1"/>
</dbReference>
<dbReference type="PANTHER" id="PTHR11236">
    <property type="entry name" value="AMINOBENZOATE/ANTHRANILATE SYNTHASE"/>
    <property type="match status" value="1"/>
</dbReference>
<evidence type="ECO:0000313" key="4">
    <source>
        <dbReference type="Proteomes" id="UP000676996"/>
    </source>
</evidence>
<dbReference type="InterPro" id="IPR043132">
    <property type="entry name" value="BCAT-like_C"/>
</dbReference>
<accession>A0A8T4IFY1</accession>
<dbReference type="PRINTS" id="PR00095">
    <property type="entry name" value="ANTSNTHASEI"/>
</dbReference>
<dbReference type="SUPFAM" id="SSF56752">
    <property type="entry name" value="D-aminoacid aminotransferase-like PLP-dependent enzymes"/>
    <property type="match status" value="1"/>
</dbReference>